<evidence type="ECO:0000256" key="1">
    <source>
        <dbReference type="ARBA" id="ARBA00008911"/>
    </source>
</evidence>
<accession>A0ABP7RCP0</accession>
<comment type="catalytic activity">
    <reaction evidence="3">
        <text>D-erythrose 4-phosphate + phosphoenolpyruvate + H2O = 7-phospho-2-dehydro-3-deoxy-D-arabino-heptonate + phosphate</text>
        <dbReference type="Rhea" id="RHEA:14717"/>
        <dbReference type="ChEBI" id="CHEBI:15377"/>
        <dbReference type="ChEBI" id="CHEBI:16897"/>
        <dbReference type="ChEBI" id="CHEBI:43474"/>
        <dbReference type="ChEBI" id="CHEBI:58394"/>
        <dbReference type="ChEBI" id="CHEBI:58702"/>
        <dbReference type="EC" id="2.5.1.54"/>
    </reaction>
</comment>
<keyword evidence="2 3" id="KW-0808">Transferase</keyword>
<dbReference type="RefSeq" id="WP_344708113.1">
    <property type="nucleotide sequence ID" value="NZ_BAAAZD010000001.1"/>
</dbReference>
<dbReference type="InterPro" id="IPR002480">
    <property type="entry name" value="DAHP_synth_2"/>
</dbReference>
<gene>
    <name evidence="5" type="ORF">GCM10022211_00140</name>
</gene>
<dbReference type="EC" id="2.5.1.54" evidence="3"/>
<dbReference type="Pfam" id="PF01817">
    <property type="entry name" value="CM_2"/>
    <property type="match status" value="1"/>
</dbReference>
<dbReference type="InterPro" id="IPR036979">
    <property type="entry name" value="CM_dom_sf"/>
</dbReference>
<dbReference type="Proteomes" id="UP001501310">
    <property type="component" value="Unassembled WGS sequence"/>
</dbReference>
<evidence type="ECO:0000313" key="6">
    <source>
        <dbReference type="Proteomes" id="UP001501310"/>
    </source>
</evidence>
<dbReference type="PANTHER" id="PTHR21337">
    <property type="entry name" value="PHOSPHO-2-DEHYDRO-3-DEOXYHEPTONATE ALDOLASE 1, 2"/>
    <property type="match status" value="1"/>
</dbReference>
<name>A0ABP7RCP0_9SPHN</name>
<dbReference type="Gene3D" id="3.20.20.70">
    <property type="entry name" value="Aldolase class I"/>
    <property type="match status" value="1"/>
</dbReference>
<reference evidence="6" key="1">
    <citation type="journal article" date="2019" name="Int. J. Syst. Evol. Microbiol.">
        <title>The Global Catalogue of Microorganisms (GCM) 10K type strain sequencing project: providing services to taxonomists for standard genome sequencing and annotation.</title>
        <authorList>
            <consortium name="The Broad Institute Genomics Platform"/>
            <consortium name="The Broad Institute Genome Sequencing Center for Infectious Disease"/>
            <person name="Wu L."/>
            <person name="Ma J."/>
        </authorList>
    </citation>
    <scope>NUCLEOTIDE SEQUENCE [LARGE SCALE GENOMIC DNA]</scope>
    <source>
        <strain evidence="6">JCM 16603</strain>
    </source>
</reference>
<proteinExistence type="inferred from homology"/>
<dbReference type="EMBL" id="BAAAZD010000001">
    <property type="protein sequence ID" value="GAA3995537.1"/>
    <property type="molecule type" value="Genomic_DNA"/>
</dbReference>
<keyword evidence="6" id="KW-1185">Reference proteome</keyword>
<dbReference type="Gene3D" id="1.20.59.10">
    <property type="entry name" value="Chorismate mutase"/>
    <property type="match status" value="1"/>
</dbReference>
<dbReference type="InterPro" id="IPR002701">
    <property type="entry name" value="CM_II_prokaryot"/>
</dbReference>
<organism evidence="5 6">
    <name type="scientific">Sphingomonas humi</name>
    <dbReference type="NCBI Taxonomy" id="335630"/>
    <lineage>
        <taxon>Bacteria</taxon>
        <taxon>Pseudomonadati</taxon>
        <taxon>Pseudomonadota</taxon>
        <taxon>Alphaproteobacteria</taxon>
        <taxon>Sphingomonadales</taxon>
        <taxon>Sphingomonadaceae</taxon>
        <taxon>Sphingomonas</taxon>
    </lineage>
</organism>
<evidence type="ECO:0000259" key="4">
    <source>
        <dbReference type="PROSITE" id="PS51168"/>
    </source>
</evidence>
<dbReference type="InterPro" id="IPR036263">
    <property type="entry name" value="Chorismate_II_sf"/>
</dbReference>
<feature type="domain" description="Chorismate mutase" evidence="4">
    <location>
        <begin position="10"/>
        <end position="101"/>
    </location>
</feature>
<dbReference type="InterPro" id="IPR013785">
    <property type="entry name" value="Aldolase_TIM"/>
</dbReference>
<comment type="caution">
    <text evidence="5">The sequence shown here is derived from an EMBL/GenBank/DDBJ whole genome shotgun (WGS) entry which is preliminary data.</text>
</comment>
<dbReference type="Pfam" id="PF01474">
    <property type="entry name" value="DAHP_synth_2"/>
    <property type="match status" value="2"/>
</dbReference>
<evidence type="ECO:0000313" key="5">
    <source>
        <dbReference type="EMBL" id="GAA3995537.1"/>
    </source>
</evidence>
<dbReference type="PANTHER" id="PTHR21337:SF0">
    <property type="entry name" value="PHOSPHO-2-DEHYDRO-3-DEOXYHEPTONATE ALDOLASE"/>
    <property type="match status" value="1"/>
</dbReference>
<evidence type="ECO:0000256" key="3">
    <source>
        <dbReference type="RuleBase" id="RU363071"/>
    </source>
</evidence>
<sequence length="574" mass="62173">MSPNSQNIINPIPPVLDVLRRDIDWIDDQILDLLEQRYAVVKRVAWAKTRDGDQALAIRPEREASILDRLTARAIHVPLGDVTQIWRSILSLSAHHQRAYRVLAVGPESARLALLTLAAARYGEGITAQWTNDREAALVHALRGEAVVLVATDDNRTSEFADLDLIGQHPTGCIEHPWALELGRLDRDGQGIRPWSPTSWKGKVHHQLPAYPDPRLAAEAEAELAGCGAIVALDEVEHLQSLVAEAQSGHRVLIQAGDCAESITASSEEVTAMAALVGTLGDQLEALSSLPAIRLGRMGGQWAKPRSQATEGDGEARLATYRGDAVNGAAACPGERTADPHRLLLAREQARRVNGWLGGSRVHTSHEGLLLNYEAALTRSARGRNWAGSAHSLWLGERTRDPSGAHVEYLRGIANPLGIKCGPRMTPEQLLALLDRLDPQRVPGRIMLVARLGRDLIEQRLPLLIAAVAQAGCPVLWLCDPMHGNNHAANGTKVRLVPDIIAEAEAFARITRRMGIHAGGLHLEVTPRPVLECVDRIEEATTDRPFDSLCDPRLNAGQAARVVAAYASALGCAA</sequence>
<protein>
    <recommendedName>
        <fullName evidence="3">Phospho-2-dehydro-3-deoxyheptonate aldolase</fullName>
        <ecNumber evidence="3">2.5.1.54</ecNumber>
    </recommendedName>
</protein>
<dbReference type="SUPFAM" id="SSF51569">
    <property type="entry name" value="Aldolase"/>
    <property type="match status" value="1"/>
</dbReference>
<dbReference type="PROSITE" id="PS51168">
    <property type="entry name" value="CHORISMATE_MUT_2"/>
    <property type="match status" value="1"/>
</dbReference>
<dbReference type="SMART" id="SM00830">
    <property type="entry name" value="CM_2"/>
    <property type="match status" value="1"/>
</dbReference>
<dbReference type="SUPFAM" id="SSF48600">
    <property type="entry name" value="Chorismate mutase II"/>
    <property type="match status" value="1"/>
</dbReference>
<comment type="similarity">
    <text evidence="1 3">Belongs to the class-II DAHP synthase family.</text>
</comment>
<evidence type="ECO:0000256" key="2">
    <source>
        <dbReference type="ARBA" id="ARBA00022679"/>
    </source>
</evidence>